<feature type="transmembrane region" description="Helical" evidence="2">
    <location>
        <begin position="582"/>
        <end position="599"/>
    </location>
</feature>
<feature type="region of interest" description="Disordered" evidence="1">
    <location>
        <begin position="1"/>
        <end position="71"/>
    </location>
</feature>
<dbReference type="HOGENOM" id="CLU_361021_0_0_1"/>
<evidence type="ECO:0000313" key="3">
    <source>
        <dbReference type="EMBL" id="ELU13422.1"/>
    </source>
</evidence>
<reference evidence="4" key="3">
    <citation type="submission" date="2015-06" db="UniProtKB">
        <authorList>
            <consortium name="EnsemblMetazoa"/>
        </authorList>
    </citation>
    <scope>IDENTIFICATION</scope>
</reference>
<feature type="compositionally biased region" description="Basic residues" evidence="1">
    <location>
        <begin position="253"/>
        <end position="263"/>
    </location>
</feature>
<dbReference type="EMBL" id="AMQN01005150">
    <property type="status" value="NOT_ANNOTATED_CDS"/>
    <property type="molecule type" value="Genomic_DNA"/>
</dbReference>
<feature type="compositionally biased region" description="Acidic residues" evidence="1">
    <location>
        <begin position="363"/>
        <end position="386"/>
    </location>
</feature>
<keyword evidence="2" id="KW-1133">Transmembrane helix</keyword>
<feature type="compositionally biased region" description="Basic residues" evidence="1">
    <location>
        <begin position="456"/>
        <end position="465"/>
    </location>
</feature>
<feature type="transmembrane region" description="Helical" evidence="2">
    <location>
        <begin position="651"/>
        <end position="671"/>
    </location>
</feature>
<feature type="compositionally biased region" description="Basic and acidic residues" evidence="1">
    <location>
        <begin position="408"/>
        <end position="430"/>
    </location>
</feature>
<feature type="compositionally biased region" description="Polar residues" evidence="1">
    <location>
        <begin position="136"/>
        <end position="147"/>
    </location>
</feature>
<feature type="compositionally biased region" description="Polar residues" evidence="1">
    <location>
        <begin position="16"/>
        <end position="27"/>
    </location>
</feature>
<feature type="region of interest" description="Disordered" evidence="1">
    <location>
        <begin position="316"/>
        <end position="482"/>
    </location>
</feature>
<gene>
    <name evidence="3" type="ORF">CAPTEDRAFT_196512</name>
</gene>
<organism evidence="3">
    <name type="scientific">Capitella teleta</name>
    <name type="common">Polychaete worm</name>
    <dbReference type="NCBI Taxonomy" id="283909"/>
    <lineage>
        <taxon>Eukaryota</taxon>
        <taxon>Metazoa</taxon>
        <taxon>Spiralia</taxon>
        <taxon>Lophotrochozoa</taxon>
        <taxon>Annelida</taxon>
        <taxon>Polychaeta</taxon>
        <taxon>Sedentaria</taxon>
        <taxon>Scolecida</taxon>
        <taxon>Capitellidae</taxon>
        <taxon>Capitella</taxon>
    </lineage>
</organism>
<keyword evidence="5" id="KW-1185">Reference proteome</keyword>
<feature type="transmembrane region" description="Helical" evidence="2">
    <location>
        <begin position="727"/>
        <end position="751"/>
    </location>
</feature>
<keyword evidence="2" id="KW-0472">Membrane</keyword>
<feature type="region of interest" description="Disordered" evidence="1">
    <location>
        <begin position="211"/>
        <end position="263"/>
    </location>
</feature>
<evidence type="ECO:0000313" key="5">
    <source>
        <dbReference type="Proteomes" id="UP000014760"/>
    </source>
</evidence>
<dbReference type="EnsemblMetazoa" id="CapteT196512">
    <property type="protein sequence ID" value="CapteP196512"/>
    <property type="gene ID" value="CapteG196512"/>
</dbReference>
<accession>R7V4M7</accession>
<feature type="region of interest" description="Disordered" evidence="1">
    <location>
        <begin position="90"/>
        <end position="176"/>
    </location>
</feature>
<keyword evidence="2" id="KW-0812">Transmembrane</keyword>
<reference evidence="3 5" key="2">
    <citation type="journal article" date="2013" name="Nature">
        <title>Insights into bilaterian evolution from three spiralian genomes.</title>
        <authorList>
            <person name="Simakov O."/>
            <person name="Marletaz F."/>
            <person name="Cho S.J."/>
            <person name="Edsinger-Gonzales E."/>
            <person name="Havlak P."/>
            <person name="Hellsten U."/>
            <person name="Kuo D.H."/>
            <person name="Larsson T."/>
            <person name="Lv J."/>
            <person name="Arendt D."/>
            <person name="Savage R."/>
            <person name="Osoegawa K."/>
            <person name="de Jong P."/>
            <person name="Grimwood J."/>
            <person name="Chapman J.A."/>
            <person name="Shapiro H."/>
            <person name="Aerts A."/>
            <person name="Otillar R.P."/>
            <person name="Terry A.Y."/>
            <person name="Boore J.L."/>
            <person name="Grigoriev I.V."/>
            <person name="Lindberg D.R."/>
            <person name="Seaver E.C."/>
            <person name="Weisblat D.A."/>
            <person name="Putnam N.H."/>
            <person name="Rokhsar D.S."/>
        </authorList>
    </citation>
    <scope>NUCLEOTIDE SEQUENCE</scope>
    <source>
        <strain evidence="3 5">I ESC-2004</strain>
    </source>
</reference>
<sequence>MEENPKEGEENESDISRSSQNCNGNNSEEQDKGSGKGADDLYQQLMKEVDQQQDGEFWQDKQPKQKVQTPHIEPINDIVQDGEEATFPTARGFLPSKAQERSSGVEEEIDSRNNTNDTNEQHKSIDEMFRAEHQTSDVTASVSSRRMPNNKVAPLSRIQPNEDAVKPSKSRGKAKIKCAKNYRQIAAEKARKGIKGAVDVAKNVVKEVLPEPMQDIMEDAKDEGETPKKEKTGNETRSSEVVENEISETEKKTTKKNKSKIKTSKTYKQIIAEKSKKVAKLATKTAHAKAMQYAGAYVPQPMMKKLNNKLADHGFISPTYSRMSTESPYSPYYSPKRRPWSGAKKKSKIKTIHRREGTKKDDEDGDVWSDEELEIEELADNADDTEHEVKNDDSREKKDNVTKATENSAKEEDVSKETSDTVKNDVERKQRRERKSRCVSTSKRVHERNPDDLRYNKRRQRKPEKKKVEMGGLKMGGGDNKGNSVTAMIEGASKCTSVGGIAKTMAPKLAQGILGNKRMKKAWGSTSKKCSCCKCCSSCGSHCDTIVKIFMSVVSMTVVAYDVAMAWIAFSGFYRFEGSSPLTILFGIVCSIASLLMLLEFRNAIMTCLVSVIKVKKLQKTGEGSSFRQKVINEEYWQEAVQLLELFLGDLPIAIILALTITFGSCELYIATFKRGIVGKLSLYAVFISATWKAIMACVQFCLSKPLRRNEEGKRRYGWAVFRILRPLLALTVLFFAVYIILTINGVYINLTGRDEARWIKLWHGLQSSDPYIYF</sequence>
<dbReference type="AlphaFoldDB" id="R7V4M7"/>
<feature type="compositionally biased region" description="Basic and acidic residues" evidence="1">
    <location>
        <begin position="387"/>
        <end position="401"/>
    </location>
</feature>
<proteinExistence type="predicted"/>
<reference evidence="5" key="1">
    <citation type="submission" date="2012-12" db="EMBL/GenBank/DDBJ databases">
        <authorList>
            <person name="Hellsten U."/>
            <person name="Grimwood J."/>
            <person name="Chapman J.A."/>
            <person name="Shapiro H."/>
            <person name="Aerts A."/>
            <person name="Otillar R.P."/>
            <person name="Terry A.Y."/>
            <person name="Boore J.L."/>
            <person name="Simakov O."/>
            <person name="Marletaz F."/>
            <person name="Cho S.-J."/>
            <person name="Edsinger-Gonzales E."/>
            <person name="Havlak P."/>
            <person name="Kuo D.-H."/>
            <person name="Larsson T."/>
            <person name="Lv J."/>
            <person name="Arendt D."/>
            <person name="Savage R."/>
            <person name="Osoegawa K."/>
            <person name="de Jong P."/>
            <person name="Lindberg D.R."/>
            <person name="Seaver E.C."/>
            <person name="Weisblat D.A."/>
            <person name="Putnam N.H."/>
            <person name="Grigoriev I.V."/>
            <person name="Rokhsar D.S."/>
        </authorList>
    </citation>
    <scope>NUCLEOTIDE SEQUENCE</scope>
    <source>
        <strain evidence="5">I ESC-2004</strain>
    </source>
</reference>
<dbReference type="EMBL" id="KB295236">
    <property type="protein sequence ID" value="ELU13422.1"/>
    <property type="molecule type" value="Genomic_DNA"/>
</dbReference>
<feature type="transmembrane region" description="Helical" evidence="2">
    <location>
        <begin position="683"/>
        <end position="707"/>
    </location>
</feature>
<feature type="transmembrane region" description="Helical" evidence="2">
    <location>
        <begin position="549"/>
        <end position="570"/>
    </location>
</feature>
<feature type="compositionally biased region" description="Basic and acidic residues" evidence="1">
    <location>
        <begin position="29"/>
        <end position="39"/>
    </location>
</feature>
<feature type="compositionally biased region" description="Basic residues" evidence="1">
    <location>
        <begin position="335"/>
        <end position="353"/>
    </location>
</feature>
<evidence type="ECO:0000313" key="4">
    <source>
        <dbReference type="EnsemblMetazoa" id="CapteP196512"/>
    </source>
</evidence>
<protein>
    <submittedName>
        <fullName evidence="3 4">Uncharacterized protein</fullName>
    </submittedName>
</protein>
<feature type="compositionally biased region" description="Basic and acidic residues" evidence="1">
    <location>
        <begin position="119"/>
        <end position="135"/>
    </location>
</feature>
<dbReference type="Proteomes" id="UP000014760">
    <property type="component" value="Unassembled WGS sequence"/>
</dbReference>
<evidence type="ECO:0000256" key="1">
    <source>
        <dbReference type="SAM" id="MobiDB-lite"/>
    </source>
</evidence>
<name>R7V4M7_CAPTE</name>
<feature type="compositionally biased region" description="Basic and acidic residues" evidence="1">
    <location>
        <begin position="223"/>
        <end position="240"/>
    </location>
</feature>
<evidence type="ECO:0000256" key="2">
    <source>
        <dbReference type="SAM" id="Phobius"/>
    </source>
</evidence>